<dbReference type="Proteomes" id="UP000786185">
    <property type="component" value="Unassembled WGS sequence"/>
</dbReference>
<dbReference type="EMBL" id="SCLC01000161">
    <property type="protein sequence ID" value="MBF4436484.1"/>
    <property type="molecule type" value="Genomic_DNA"/>
</dbReference>
<dbReference type="InterPro" id="IPR045535">
    <property type="entry name" value="ThsA_Macro"/>
</dbReference>
<evidence type="ECO:0000313" key="4">
    <source>
        <dbReference type="Proteomes" id="UP000786185"/>
    </source>
</evidence>
<accession>A0AAW4BI37</accession>
<gene>
    <name evidence="3" type="ORF">ERJ77_18685</name>
</gene>
<feature type="transmembrane region" description="Helical" evidence="1">
    <location>
        <begin position="33"/>
        <end position="55"/>
    </location>
</feature>
<dbReference type="Pfam" id="PF20016">
    <property type="entry name" value="ThsA_Macro"/>
    <property type="match status" value="1"/>
</dbReference>
<keyword evidence="1" id="KW-0812">Transmembrane</keyword>
<feature type="non-terminal residue" evidence="3">
    <location>
        <position position="146"/>
    </location>
</feature>
<organism evidence="3 4">
    <name type="scientific">Vibrio anguillarum</name>
    <name type="common">Listonella anguillarum</name>
    <dbReference type="NCBI Taxonomy" id="55601"/>
    <lineage>
        <taxon>Bacteria</taxon>
        <taxon>Pseudomonadati</taxon>
        <taxon>Pseudomonadota</taxon>
        <taxon>Gammaproteobacteria</taxon>
        <taxon>Vibrionales</taxon>
        <taxon>Vibrionaceae</taxon>
        <taxon>Vibrio</taxon>
    </lineage>
</organism>
<evidence type="ECO:0000259" key="2">
    <source>
        <dbReference type="Pfam" id="PF20016"/>
    </source>
</evidence>
<keyword evidence="1" id="KW-0472">Membrane</keyword>
<name>A0AAW4BI37_VIBAN</name>
<evidence type="ECO:0000256" key="1">
    <source>
        <dbReference type="SAM" id="Phobius"/>
    </source>
</evidence>
<reference evidence="3" key="1">
    <citation type="journal article" date="2021" name="PeerJ">
        <title>Analysis of 44 Vibrio anguillarum genomes reveals high genetic diversity.</title>
        <authorList>
            <person name="Hansen M.J."/>
            <person name="Dalsgaard I."/>
        </authorList>
    </citation>
    <scope>NUCLEOTIDE SEQUENCE</scope>
    <source>
        <strain evidence="3">850617-1/1</strain>
    </source>
</reference>
<keyword evidence="1" id="KW-1133">Transmembrane helix</keyword>
<evidence type="ECO:0000313" key="3">
    <source>
        <dbReference type="EMBL" id="MBF4436484.1"/>
    </source>
</evidence>
<proteinExistence type="predicted"/>
<comment type="caution">
    <text evidence="3">The sequence shown here is derived from an EMBL/GenBank/DDBJ whole genome shotgun (WGS) entry which is preliminary data.</text>
</comment>
<protein>
    <recommendedName>
        <fullName evidence="2">Thoeris protein ThsA Macro domain-containing protein</fullName>
    </recommendedName>
</protein>
<dbReference type="AlphaFoldDB" id="A0AAW4BI37"/>
<feature type="domain" description="Thoeris protein ThsA Macro" evidence="2">
    <location>
        <begin position="73"/>
        <end position="138"/>
    </location>
</feature>
<sequence>MTLFFRAFFSVIGAISALLTIFSSVNSQFSTYYAGYVIETYIGIAILSSIISLIITRERSNIDVKISDRVMLNVKYGDIFAENGITVIPVNDFFDVLVDDEVISRNTLHGKLIEKYFSDDIELLDSEIKLKLSNYKGESVPSREVG</sequence>